<name>A0ABQ4EXS1_9ACTN</name>
<evidence type="ECO:0000256" key="5">
    <source>
        <dbReference type="ARBA" id="ARBA00023163"/>
    </source>
</evidence>
<comment type="similarity">
    <text evidence="1">Belongs to the sigma-70 factor family. ECF subfamily.</text>
</comment>
<keyword evidence="9" id="KW-1185">Reference proteome</keyword>
<evidence type="ECO:0000256" key="2">
    <source>
        <dbReference type="ARBA" id="ARBA00023015"/>
    </source>
</evidence>
<dbReference type="InterPro" id="IPR013325">
    <property type="entry name" value="RNA_pol_sigma_r2"/>
</dbReference>
<evidence type="ECO:0000259" key="7">
    <source>
        <dbReference type="Pfam" id="PF08281"/>
    </source>
</evidence>
<sequence>MDDVDRGLLHRVAAGDQRAFEELYVRHGQPLLAYAEGLLGDRGRAEEALQDTFLATWRGAGSFEGRSTVRTWLFGICRRQALGRMTGHRPAPLPMEAAAEVPAGEPGPEAVALARADARAVAAALAELAPAHREVLDLAFGAGLAHAEIAEVLGIPVGTVKSRLFHARAGLARALPDNTGLGRPLPERAALGRTLPDGTGCGRALPDDVAAVGVSGREAGP</sequence>
<proteinExistence type="inferred from homology"/>
<protein>
    <submittedName>
        <fullName evidence="8">RNA polymerase sigma factor</fullName>
    </submittedName>
</protein>
<dbReference type="InterPro" id="IPR036388">
    <property type="entry name" value="WH-like_DNA-bd_sf"/>
</dbReference>
<keyword evidence="5" id="KW-0804">Transcription</keyword>
<evidence type="ECO:0000256" key="4">
    <source>
        <dbReference type="ARBA" id="ARBA00023125"/>
    </source>
</evidence>
<dbReference type="InterPro" id="IPR007627">
    <property type="entry name" value="RNA_pol_sigma70_r2"/>
</dbReference>
<dbReference type="SUPFAM" id="SSF88946">
    <property type="entry name" value="Sigma2 domain of RNA polymerase sigma factors"/>
    <property type="match status" value="1"/>
</dbReference>
<dbReference type="Pfam" id="PF08281">
    <property type="entry name" value="Sigma70_r4_2"/>
    <property type="match status" value="1"/>
</dbReference>
<evidence type="ECO:0000256" key="1">
    <source>
        <dbReference type="ARBA" id="ARBA00010641"/>
    </source>
</evidence>
<dbReference type="PANTHER" id="PTHR43133">
    <property type="entry name" value="RNA POLYMERASE ECF-TYPE SIGMA FACTO"/>
    <property type="match status" value="1"/>
</dbReference>
<dbReference type="EMBL" id="BONX01000045">
    <property type="protein sequence ID" value="GIG99478.1"/>
    <property type="molecule type" value="Genomic_DNA"/>
</dbReference>
<dbReference type="Gene3D" id="1.10.10.10">
    <property type="entry name" value="Winged helix-like DNA-binding domain superfamily/Winged helix DNA-binding domain"/>
    <property type="match status" value="1"/>
</dbReference>
<dbReference type="InterPro" id="IPR039425">
    <property type="entry name" value="RNA_pol_sigma-70-like"/>
</dbReference>
<evidence type="ECO:0000256" key="3">
    <source>
        <dbReference type="ARBA" id="ARBA00023082"/>
    </source>
</evidence>
<keyword evidence="4" id="KW-0238">DNA-binding</keyword>
<dbReference type="InterPro" id="IPR014284">
    <property type="entry name" value="RNA_pol_sigma-70_dom"/>
</dbReference>
<dbReference type="SUPFAM" id="SSF88659">
    <property type="entry name" value="Sigma3 and sigma4 domains of RNA polymerase sigma factors"/>
    <property type="match status" value="1"/>
</dbReference>
<evidence type="ECO:0000313" key="9">
    <source>
        <dbReference type="Proteomes" id="UP000621500"/>
    </source>
</evidence>
<comment type="caution">
    <text evidence="8">The sequence shown here is derived from an EMBL/GenBank/DDBJ whole genome shotgun (WGS) entry which is preliminary data.</text>
</comment>
<dbReference type="InterPro" id="IPR013249">
    <property type="entry name" value="RNA_pol_sigma70_r4_t2"/>
</dbReference>
<feature type="domain" description="RNA polymerase sigma-70 region 2" evidence="6">
    <location>
        <begin position="23"/>
        <end position="84"/>
    </location>
</feature>
<gene>
    <name evidence="8" type="primary">carQ</name>
    <name evidence="8" type="ORF">Pma05_60510</name>
</gene>
<dbReference type="Proteomes" id="UP000621500">
    <property type="component" value="Unassembled WGS sequence"/>
</dbReference>
<dbReference type="RefSeq" id="WP_203860852.1">
    <property type="nucleotide sequence ID" value="NZ_BONX01000045.1"/>
</dbReference>
<dbReference type="Gene3D" id="1.10.1740.10">
    <property type="match status" value="1"/>
</dbReference>
<organism evidence="8 9">
    <name type="scientific">Plantactinospora mayteni</name>
    <dbReference type="NCBI Taxonomy" id="566021"/>
    <lineage>
        <taxon>Bacteria</taxon>
        <taxon>Bacillati</taxon>
        <taxon>Actinomycetota</taxon>
        <taxon>Actinomycetes</taxon>
        <taxon>Micromonosporales</taxon>
        <taxon>Micromonosporaceae</taxon>
        <taxon>Plantactinospora</taxon>
    </lineage>
</organism>
<evidence type="ECO:0000313" key="8">
    <source>
        <dbReference type="EMBL" id="GIG99478.1"/>
    </source>
</evidence>
<keyword evidence="2" id="KW-0805">Transcription regulation</keyword>
<evidence type="ECO:0000259" key="6">
    <source>
        <dbReference type="Pfam" id="PF04542"/>
    </source>
</evidence>
<dbReference type="CDD" id="cd06171">
    <property type="entry name" value="Sigma70_r4"/>
    <property type="match status" value="1"/>
</dbReference>
<dbReference type="Pfam" id="PF04542">
    <property type="entry name" value="Sigma70_r2"/>
    <property type="match status" value="1"/>
</dbReference>
<accession>A0ABQ4EXS1</accession>
<dbReference type="PANTHER" id="PTHR43133:SF8">
    <property type="entry name" value="RNA POLYMERASE SIGMA FACTOR HI_1459-RELATED"/>
    <property type="match status" value="1"/>
</dbReference>
<feature type="domain" description="RNA polymerase sigma factor 70 region 4 type 2" evidence="7">
    <location>
        <begin position="119"/>
        <end position="169"/>
    </location>
</feature>
<keyword evidence="3" id="KW-0731">Sigma factor</keyword>
<dbReference type="NCBIfam" id="TIGR02937">
    <property type="entry name" value="sigma70-ECF"/>
    <property type="match status" value="1"/>
</dbReference>
<dbReference type="InterPro" id="IPR013324">
    <property type="entry name" value="RNA_pol_sigma_r3/r4-like"/>
</dbReference>
<reference evidence="8 9" key="1">
    <citation type="submission" date="2021-01" db="EMBL/GenBank/DDBJ databases">
        <title>Whole genome shotgun sequence of Plantactinospora mayteni NBRC 109088.</title>
        <authorList>
            <person name="Komaki H."/>
            <person name="Tamura T."/>
        </authorList>
    </citation>
    <scope>NUCLEOTIDE SEQUENCE [LARGE SCALE GENOMIC DNA]</scope>
    <source>
        <strain evidence="8 9">NBRC 109088</strain>
    </source>
</reference>